<comment type="caution">
    <text evidence="1">The sequence shown here is derived from an EMBL/GenBank/DDBJ whole genome shotgun (WGS) entry which is preliminary data.</text>
</comment>
<dbReference type="SUPFAM" id="SSF56747">
    <property type="entry name" value="Prim-pol domain"/>
    <property type="match status" value="1"/>
</dbReference>
<gene>
    <name evidence="1" type="ORF">BXU00_01540</name>
</gene>
<dbReference type="AlphaFoldDB" id="A0A397WNF6"/>
<dbReference type="Gene3D" id="3.90.920.10">
    <property type="entry name" value="DNA primase, PRIM domain"/>
    <property type="match status" value="1"/>
</dbReference>
<evidence type="ECO:0000313" key="1">
    <source>
        <dbReference type="EMBL" id="RIB35431.1"/>
    </source>
</evidence>
<proteinExistence type="predicted"/>
<name>A0A397WNF6_9ARCH</name>
<evidence type="ECO:0008006" key="3">
    <source>
        <dbReference type="Google" id="ProtNLM"/>
    </source>
</evidence>
<protein>
    <recommendedName>
        <fullName evidence="3">DNA primase</fullName>
    </recommendedName>
</protein>
<evidence type="ECO:0000313" key="2">
    <source>
        <dbReference type="Proteomes" id="UP000266622"/>
    </source>
</evidence>
<dbReference type="EMBL" id="MWMI01000002">
    <property type="protein sequence ID" value="RIB35431.1"/>
    <property type="molecule type" value="Genomic_DNA"/>
</dbReference>
<reference evidence="1 2" key="1">
    <citation type="journal article" date="2018" name="Syst. Appl. Microbiol.">
        <title>A new symbiotic nanoarchaeote (Candidatus Nanoclepta minutus) and its host (Zestosphaera tikiterensis gen. nov., sp. nov.) from a New Zealand hot spring.</title>
        <authorList>
            <person name="St John E."/>
            <person name="Liu Y."/>
            <person name="Podar M."/>
            <person name="Stott M.B."/>
            <person name="Meneghin J."/>
            <person name="Chen Z."/>
            <person name="Lagutin K."/>
            <person name="Mitchell K."/>
            <person name="Reysenbach A.L."/>
        </authorList>
    </citation>
    <scope>NUCLEOTIDE SEQUENCE [LARGE SCALE GENOMIC DNA]</scope>
    <source>
        <strain evidence="1">NZ3</strain>
    </source>
</reference>
<sequence>MSLEWSFIKQHYLKDEIKDQIIKYSKDRWIALENTVGSERIFHRYFRNKEPLKISNEVEYKKLFLEFKFRTIYASINLYRKIDKDLLKDLNNIYAVTPIFDIDGSLDDLEIMKRIAEIIISELDKYGIKRSAYLVWSGRGIHIHVHEKAFTLNYHPLDIAFSIVDFIIKRTKDEIAKEIIKAKNTDRELKVENKIDIQRVFTVPFSFHRFLDFVCVPFKPNNLNNFDLSWVNPNNFKYDKNWYEFEEGEGNELAEIAVKESKGYTGTPSVTRFLERRPIITPKEVSKIRKKEGKIGRFQVMGLLQAARYYLLKGDLNKAKSFGLNRAIFYAWAKYYRPVYKFSKKAYYTKVLKIAEEPEEKFEVIGNEKAPLGPNGWFMIGDREQTPEEFDKNIKEKIEQYTDFENTWKAAIEYLKRFPEEVLKDQQLFFKKVYEPVRDKFEEIIEKYGKVNEEK</sequence>
<dbReference type="Proteomes" id="UP000266622">
    <property type="component" value="Unassembled WGS sequence"/>
</dbReference>
<accession>A0A397WNF6</accession>
<organism evidence="1 2">
    <name type="scientific">Candidatus Nanoclepta minutus</name>
    <dbReference type="NCBI Taxonomy" id="1940235"/>
    <lineage>
        <taxon>Archaea</taxon>
        <taxon>Nanobdellota</taxon>
        <taxon>Candidatus Nanoclepta</taxon>
    </lineage>
</organism>